<dbReference type="Gene3D" id="2.120.10.80">
    <property type="entry name" value="Kelch-type beta propeller"/>
    <property type="match status" value="1"/>
</dbReference>
<proteinExistence type="predicted"/>
<evidence type="ECO:0000256" key="1">
    <source>
        <dbReference type="ARBA" id="ARBA00022737"/>
    </source>
</evidence>
<organism evidence="3 4">
    <name type="scientific">Jimgerdemannia flammicorona</name>
    <dbReference type="NCBI Taxonomy" id="994334"/>
    <lineage>
        <taxon>Eukaryota</taxon>
        <taxon>Fungi</taxon>
        <taxon>Fungi incertae sedis</taxon>
        <taxon>Mucoromycota</taxon>
        <taxon>Mucoromycotina</taxon>
        <taxon>Endogonomycetes</taxon>
        <taxon>Endogonales</taxon>
        <taxon>Endogonaceae</taxon>
        <taxon>Jimgerdemannia</taxon>
    </lineage>
</organism>
<accession>A0A433QQC8</accession>
<evidence type="ECO:0000313" key="3">
    <source>
        <dbReference type="EMBL" id="RUS31992.1"/>
    </source>
</evidence>
<dbReference type="SUPFAM" id="SSF117281">
    <property type="entry name" value="Kelch motif"/>
    <property type="match status" value="1"/>
</dbReference>
<sequence>MFTANTITSLGTAAQSAVLIESTIYVYGGEGDNGPISNLYTLDVSLPWETSSPPWYDRTSDAGTFTVPQVKSHAMWPSLDSNFFYIWGGSNEGEDSTKQAQNGFAQYNVVTRNWSLPSAIANMPQQRSDLTVAWNSSGFAHIWGGWSTILSGSRFMNF</sequence>
<dbReference type="AlphaFoldDB" id="A0A433QQC8"/>
<keyword evidence="4" id="KW-1185">Reference proteome</keyword>
<protein>
    <recommendedName>
        <fullName evidence="5">Galactose oxidase</fullName>
    </recommendedName>
</protein>
<evidence type="ECO:0008006" key="5">
    <source>
        <dbReference type="Google" id="ProtNLM"/>
    </source>
</evidence>
<evidence type="ECO:0000313" key="4">
    <source>
        <dbReference type="Proteomes" id="UP000274822"/>
    </source>
</evidence>
<name>A0A433QQC8_9FUNG</name>
<dbReference type="PANTHER" id="PTHR47435:SF4">
    <property type="entry name" value="KELCH REPEAT PROTEIN (AFU_ORTHOLOGUE AFUA_5G12780)"/>
    <property type="match status" value="1"/>
</dbReference>
<gene>
    <name evidence="3" type="ORF">BC938DRAFT_476549</name>
</gene>
<evidence type="ECO:0000256" key="2">
    <source>
        <dbReference type="ARBA" id="ARBA00023004"/>
    </source>
</evidence>
<dbReference type="InterPro" id="IPR015915">
    <property type="entry name" value="Kelch-typ_b-propeller"/>
</dbReference>
<dbReference type="PANTHER" id="PTHR47435">
    <property type="entry name" value="KELCH REPEAT PROTEIN (AFU_ORTHOLOGUE AFUA_5G12780)"/>
    <property type="match status" value="1"/>
</dbReference>
<keyword evidence="2" id="KW-0408">Iron</keyword>
<keyword evidence="1" id="KW-0677">Repeat</keyword>
<dbReference type="Proteomes" id="UP000274822">
    <property type="component" value="Unassembled WGS sequence"/>
</dbReference>
<reference evidence="3 4" key="1">
    <citation type="journal article" date="2018" name="New Phytol.">
        <title>Phylogenomics of Endogonaceae and evolution of mycorrhizas within Mucoromycota.</title>
        <authorList>
            <person name="Chang Y."/>
            <person name="Desiro A."/>
            <person name="Na H."/>
            <person name="Sandor L."/>
            <person name="Lipzen A."/>
            <person name="Clum A."/>
            <person name="Barry K."/>
            <person name="Grigoriev I.V."/>
            <person name="Martin F.M."/>
            <person name="Stajich J.E."/>
            <person name="Smith M.E."/>
            <person name="Bonito G."/>
            <person name="Spatafora J.W."/>
        </authorList>
    </citation>
    <scope>NUCLEOTIDE SEQUENCE [LARGE SCALE GENOMIC DNA]</scope>
    <source>
        <strain evidence="3 4">AD002</strain>
    </source>
</reference>
<comment type="caution">
    <text evidence="3">The sequence shown here is derived from an EMBL/GenBank/DDBJ whole genome shotgun (WGS) entry which is preliminary data.</text>
</comment>
<dbReference type="EMBL" id="RBNJ01002413">
    <property type="protein sequence ID" value="RUS31992.1"/>
    <property type="molecule type" value="Genomic_DNA"/>
</dbReference>
<dbReference type="GO" id="GO:0019760">
    <property type="term" value="P:glucosinolate metabolic process"/>
    <property type="evidence" value="ECO:0007669"/>
    <property type="project" value="UniProtKB-ARBA"/>
</dbReference>